<gene>
    <name evidence="1" type="ORF">B0T19DRAFT_440368</name>
</gene>
<dbReference type="Proteomes" id="UP001286456">
    <property type="component" value="Unassembled WGS sequence"/>
</dbReference>
<organism evidence="1 2">
    <name type="scientific">Cercophora scortea</name>
    <dbReference type="NCBI Taxonomy" id="314031"/>
    <lineage>
        <taxon>Eukaryota</taxon>
        <taxon>Fungi</taxon>
        <taxon>Dikarya</taxon>
        <taxon>Ascomycota</taxon>
        <taxon>Pezizomycotina</taxon>
        <taxon>Sordariomycetes</taxon>
        <taxon>Sordariomycetidae</taxon>
        <taxon>Sordariales</taxon>
        <taxon>Lasiosphaeriaceae</taxon>
        <taxon>Cercophora</taxon>
    </lineage>
</organism>
<sequence>MTMTRRATRAAASTGPALPMEIWWLCTQELANRRDFASLFQCARVSQGLAALALPLLYGIHELSPSYNDIIDLEASVGLWRSIILSSFGKTLLPYCSYIKTLRLGNLHQLLEDLARGSAAELRNSFFSPPLQELRIRRARGKILDLDAIVLEAANKITDCLKIQAEQQGRTSALVSLEGLHLPSINLQGWIPSLSRLTTLTVRDGSVLTRDVGKVIRKNCPSFKEVGAYWCRGTDVDLELASFFQELAPNTLESFTIQSLNNIGPETFKALSGHALTLKCLGLFSLQRPAFESLNLLGGCRRLESLTLESAMESLRFDWNQGFQQQFREVLDWLQHCTYAKDLRFLRVASASKMLGELLKTPGIRPISLSIRANEFDDSFYTGLLHQPTLRRLTVRIVDDDVLESNELRRVMFVASLCSCRELRELETNEKLTVEDLTTISKSCTELEEIELSYDVIGDHFLHPLARLSRLKSLSVFGNSSFTFHGILDFLRQLEAHPDGQHNGLHISIMSQDFHKQLSPSQENSLAERIQASFDGKFDIVYGSDPNELHTSDFSD</sequence>
<name>A0AAE0MJ68_9PEZI</name>
<dbReference type="InterPro" id="IPR032675">
    <property type="entry name" value="LRR_dom_sf"/>
</dbReference>
<reference evidence="1" key="1">
    <citation type="journal article" date="2023" name="Mol. Phylogenet. Evol.">
        <title>Genome-scale phylogeny and comparative genomics of the fungal order Sordariales.</title>
        <authorList>
            <person name="Hensen N."/>
            <person name="Bonometti L."/>
            <person name="Westerberg I."/>
            <person name="Brannstrom I.O."/>
            <person name="Guillou S."/>
            <person name="Cros-Aarteil S."/>
            <person name="Calhoun S."/>
            <person name="Haridas S."/>
            <person name="Kuo A."/>
            <person name="Mondo S."/>
            <person name="Pangilinan J."/>
            <person name="Riley R."/>
            <person name="LaButti K."/>
            <person name="Andreopoulos B."/>
            <person name="Lipzen A."/>
            <person name="Chen C."/>
            <person name="Yan M."/>
            <person name="Daum C."/>
            <person name="Ng V."/>
            <person name="Clum A."/>
            <person name="Steindorff A."/>
            <person name="Ohm R.A."/>
            <person name="Martin F."/>
            <person name="Silar P."/>
            <person name="Natvig D.O."/>
            <person name="Lalanne C."/>
            <person name="Gautier V."/>
            <person name="Ament-Velasquez S.L."/>
            <person name="Kruys A."/>
            <person name="Hutchinson M.I."/>
            <person name="Powell A.J."/>
            <person name="Barry K."/>
            <person name="Miller A.N."/>
            <person name="Grigoriev I.V."/>
            <person name="Debuchy R."/>
            <person name="Gladieux P."/>
            <person name="Hiltunen Thoren M."/>
            <person name="Johannesson H."/>
        </authorList>
    </citation>
    <scope>NUCLEOTIDE SEQUENCE</scope>
    <source>
        <strain evidence="1">SMH4131-1</strain>
    </source>
</reference>
<proteinExistence type="predicted"/>
<dbReference type="AlphaFoldDB" id="A0AAE0MJ68"/>
<dbReference type="PANTHER" id="PTHR13318:SF95">
    <property type="entry name" value="F-BOX PROTEIN YLR352W"/>
    <property type="match status" value="1"/>
</dbReference>
<dbReference type="EMBL" id="JAUEPO010000002">
    <property type="protein sequence ID" value="KAK3333618.1"/>
    <property type="molecule type" value="Genomic_DNA"/>
</dbReference>
<dbReference type="SUPFAM" id="SSF52047">
    <property type="entry name" value="RNI-like"/>
    <property type="match status" value="1"/>
</dbReference>
<keyword evidence="2" id="KW-1185">Reference proteome</keyword>
<dbReference type="GO" id="GO:0019005">
    <property type="term" value="C:SCF ubiquitin ligase complex"/>
    <property type="evidence" value="ECO:0007669"/>
    <property type="project" value="TreeGrafter"/>
</dbReference>
<evidence type="ECO:0000313" key="1">
    <source>
        <dbReference type="EMBL" id="KAK3333618.1"/>
    </source>
</evidence>
<dbReference type="Gene3D" id="3.80.10.10">
    <property type="entry name" value="Ribonuclease Inhibitor"/>
    <property type="match status" value="2"/>
</dbReference>
<accession>A0AAE0MJ68</accession>
<reference evidence="1" key="2">
    <citation type="submission" date="2023-06" db="EMBL/GenBank/DDBJ databases">
        <authorList>
            <consortium name="Lawrence Berkeley National Laboratory"/>
            <person name="Haridas S."/>
            <person name="Hensen N."/>
            <person name="Bonometti L."/>
            <person name="Westerberg I."/>
            <person name="Brannstrom I.O."/>
            <person name="Guillou S."/>
            <person name="Cros-Aarteil S."/>
            <person name="Calhoun S."/>
            <person name="Kuo A."/>
            <person name="Mondo S."/>
            <person name="Pangilinan J."/>
            <person name="Riley R."/>
            <person name="Labutti K."/>
            <person name="Andreopoulos B."/>
            <person name="Lipzen A."/>
            <person name="Chen C."/>
            <person name="Yanf M."/>
            <person name="Daum C."/>
            <person name="Ng V."/>
            <person name="Clum A."/>
            <person name="Steindorff A."/>
            <person name="Ohm R."/>
            <person name="Martin F."/>
            <person name="Silar P."/>
            <person name="Natvig D."/>
            <person name="Lalanne C."/>
            <person name="Gautier V."/>
            <person name="Ament-Velasquez S.L."/>
            <person name="Kruys A."/>
            <person name="Hutchinson M.I."/>
            <person name="Powell A.J."/>
            <person name="Barry K."/>
            <person name="Miller A.N."/>
            <person name="Grigoriev I.V."/>
            <person name="Debuchy R."/>
            <person name="Gladieux P."/>
            <person name="Thoren M.H."/>
            <person name="Johannesson H."/>
        </authorList>
    </citation>
    <scope>NUCLEOTIDE SEQUENCE</scope>
    <source>
        <strain evidence="1">SMH4131-1</strain>
    </source>
</reference>
<dbReference type="GO" id="GO:0031146">
    <property type="term" value="P:SCF-dependent proteasomal ubiquitin-dependent protein catabolic process"/>
    <property type="evidence" value="ECO:0007669"/>
    <property type="project" value="TreeGrafter"/>
</dbReference>
<dbReference type="PANTHER" id="PTHR13318">
    <property type="entry name" value="PARTNER OF PAIRED, ISOFORM B-RELATED"/>
    <property type="match status" value="1"/>
</dbReference>
<comment type="caution">
    <text evidence="1">The sequence shown here is derived from an EMBL/GenBank/DDBJ whole genome shotgun (WGS) entry which is preliminary data.</text>
</comment>
<evidence type="ECO:0000313" key="2">
    <source>
        <dbReference type="Proteomes" id="UP001286456"/>
    </source>
</evidence>
<protein>
    <submittedName>
        <fullName evidence="1">Uncharacterized protein</fullName>
    </submittedName>
</protein>